<dbReference type="PANTHER" id="PTHR32282">
    <property type="entry name" value="BINDING PROTEIN TRANSPEPTIDASE, PUTATIVE-RELATED"/>
    <property type="match status" value="1"/>
</dbReference>
<dbReference type="Pfam" id="PF14814">
    <property type="entry name" value="UB2H"/>
    <property type="match status" value="1"/>
</dbReference>
<dbReference type="Pfam" id="PF00905">
    <property type="entry name" value="Transpeptidase"/>
    <property type="match status" value="1"/>
</dbReference>
<accession>A0AA48HMR4</accession>
<dbReference type="GO" id="GO:0009002">
    <property type="term" value="F:serine-type D-Ala-D-Ala carboxypeptidase activity"/>
    <property type="evidence" value="ECO:0007669"/>
    <property type="project" value="UniProtKB-EC"/>
</dbReference>
<keyword evidence="12" id="KW-0378">Hydrolase</keyword>
<evidence type="ECO:0000256" key="6">
    <source>
        <dbReference type="ARBA" id="ARBA00018637"/>
    </source>
</evidence>
<evidence type="ECO:0000256" key="20">
    <source>
        <dbReference type="ARBA" id="ARBA00034000"/>
    </source>
</evidence>
<evidence type="ECO:0000256" key="7">
    <source>
        <dbReference type="ARBA" id="ARBA00022475"/>
    </source>
</evidence>
<evidence type="ECO:0000256" key="13">
    <source>
        <dbReference type="ARBA" id="ARBA00022960"/>
    </source>
</evidence>
<comment type="similarity">
    <text evidence="4 23">In the C-terminal section; belongs to the transpeptidase family.</text>
</comment>
<dbReference type="Gene3D" id="1.10.3810.10">
    <property type="entry name" value="Biosynthetic peptidoglycan transglycosylase-like"/>
    <property type="match status" value="1"/>
</dbReference>
<evidence type="ECO:0000256" key="12">
    <source>
        <dbReference type="ARBA" id="ARBA00022801"/>
    </source>
</evidence>
<evidence type="ECO:0000256" key="23">
    <source>
        <dbReference type="PIRNR" id="PIRNR002799"/>
    </source>
</evidence>
<dbReference type="GO" id="GO:0008955">
    <property type="term" value="F:peptidoglycan glycosyltransferase activity"/>
    <property type="evidence" value="ECO:0007669"/>
    <property type="project" value="UniProtKB-UniRule"/>
</dbReference>
<dbReference type="Pfam" id="PF00912">
    <property type="entry name" value="Transgly"/>
    <property type="match status" value="1"/>
</dbReference>
<dbReference type="PIRSF" id="PIRSF002799">
    <property type="entry name" value="PBP_1b"/>
    <property type="match status" value="1"/>
</dbReference>
<keyword evidence="8" id="KW-0121">Carboxypeptidase</keyword>
<feature type="active site" description="Proton donor; for transglycosylase activity" evidence="24">
    <location>
        <position position="179"/>
    </location>
</feature>
<dbReference type="Gene3D" id="3.40.710.10">
    <property type="entry name" value="DD-peptidase/beta-lactamase superfamily"/>
    <property type="match status" value="1"/>
</dbReference>
<evidence type="ECO:0000256" key="16">
    <source>
        <dbReference type="ARBA" id="ARBA00023251"/>
    </source>
</evidence>
<evidence type="ECO:0000313" key="28">
    <source>
        <dbReference type="EMBL" id="BDX05322.1"/>
    </source>
</evidence>
<dbReference type="GO" id="GO:0071555">
    <property type="term" value="P:cell wall organization"/>
    <property type="evidence" value="ECO:0007669"/>
    <property type="project" value="UniProtKB-UniRule"/>
</dbReference>
<dbReference type="InterPro" id="IPR012338">
    <property type="entry name" value="Beta-lactam/transpept-like"/>
</dbReference>
<dbReference type="InterPro" id="IPR050396">
    <property type="entry name" value="Glycosyltr_51/Transpeptidase"/>
</dbReference>
<dbReference type="GO" id="GO:0046677">
    <property type="term" value="P:response to antibiotic"/>
    <property type="evidence" value="ECO:0007669"/>
    <property type="project" value="UniProtKB-UniRule"/>
</dbReference>
<keyword evidence="29" id="KW-1185">Reference proteome</keyword>
<feature type="domain" description="Glycosyl transferase family 51" evidence="26">
    <location>
        <begin position="154"/>
        <end position="325"/>
    </location>
</feature>
<dbReference type="GO" id="GO:0008360">
    <property type="term" value="P:regulation of cell shape"/>
    <property type="evidence" value="ECO:0007669"/>
    <property type="project" value="UniProtKB-UniRule"/>
</dbReference>
<dbReference type="InterPro" id="IPR011813">
    <property type="entry name" value="PBP_1b"/>
</dbReference>
<evidence type="ECO:0000256" key="8">
    <source>
        <dbReference type="ARBA" id="ARBA00022645"/>
    </source>
</evidence>
<keyword evidence="9" id="KW-0645">Protease</keyword>
<dbReference type="SUPFAM" id="SSF56601">
    <property type="entry name" value="beta-lactamase/transpeptidase-like"/>
    <property type="match status" value="1"/>
</dbReference>
<dbReference type="AlphaFoldDB" id="A0AA48HMR4"/>
<evidence type="ECO:0000256" key="24">
    <source>
        <dbReference type="PIRSR" id="PIRSR002799-1"/>
    </source>
</evidence>
<comment type="function">
    <text evidence="1 23">Cell wall formation. Synthesis of cross-linked peptidoglycan from the lipid intermediates. The enzyme has a penicillin-insensitive transglycosylase N-terminal domain (formation of linear glycan strands) and a penicillin-sensitive transpeptidase C-terminal domain (cross-linking of the peptide subunits).</text>
</comment>
<comment type="similarity">
    <text evidence="5 23">In the N-terminal section; belongs to the glycosyltransferase 51 family.</text>
</comment>
<evidence type="ECO:0000256" key="21">
    <source>
        <dbReference type="ARBA" id="ARBA00049902"/>
    </source>
</evidence>
<proteinExistence type="inferred from homology"/>
<evidence type="ECO:0000256" key="9">
    <source>
        <dbReference type="ARBA" id="ARBA00022670"/>
    </source>
</evidence>
<dbReference type="InterPro" id="IPR001264">
    <property type="entry name" value="Glyco_trans_51"/>
</dbReference>
<sequence>MKLLSTPFRWFKRYFWKLSVVFLVALFAYGFYLDAQIKTRFAGNKWVVPAQLFARPLLLQQGQEISKAEILQELELLGYRKVAILNQPGEYTEQGSELRIFRRAFAFAEGFESARQLRIKLQQNRLVSIFDNAVSSQVNAARLEPMMVTRIITQSREDRILLPLEEVPPSLIETLVITEDRNFYQHHGVAPLAILRALVANIKAGRTVQGGSTLTQQLAKNLFLTRERSLVRKVNEAIMAVIIDLRYSKDEIIETYLNEVFLGQRGNLAIHGFGLASYYYFNRPLAELNLAEQATLVGMVKGPSAYNPFRRPENTLKRRDVVLRTLFEQDKIDRDTYTQAVESPLNAVNKGILSQHKYPAFMQQVNRELRQVLPAQELRDSGIKIFSTLDPHIQRAAERATQETLAGLQKSRKTVDLNAAIIASDFRSGAIRALVGGKDFDYQGFNRVLDARRPVGSLIKPAVYLTALEQPEVYTLASPIEDKPIKLKSTYGKYWEPQNVDKKFRGSVPLLTALSHSLNVPTVKLGMSLGLENVADTIERLGVREKFDTYPAMTLGALNLSPKQVNQMYQTVANLGIRQELHSIAAISSHDDNPIWYRMNVPEQRVDKAAAYLVNYALHKVTREGTGKRLKQVFPRVNFAGKTGTTDDYRDSWFSGMDNRMTTTIWVGNDDNLETGLTGSAGAMSIFINMQKAIYPKTFNQTFPEGIGIAHFSGADGSRKVPGCADGLSVPAYLPALPDATSCDGKVPEPKKKSLWERLFGS</sequence>
<reference evidence="28" key="1">
    <citation type="submission" date="2023-01" db="EMBL/GenBank/DDBJ databases">
        <title>Complete genome sequence of Planctobacterium marinum strain Dej080120_11.</title>
        <authorList>
            <person name="Ueki S."/>
            <person name="Maruyama F."/>
        </authorList>
    </citation>
    <scope>NUCLEOTIDE SEQUENCE</scope>
    <source>
        <strain evidence="28">Dej080120_11</strain>
    </source>
</reference>
<keyword evidence="13 23" id="KW-0133">Cell shape</keyword>
<evidence type="ECO:0000256" key="11">
    <source>
        <dbReference type="ARBA" id="ARBA00022679"/>
    </source>
</evidence>
<evidence type="ECO:0000259" key="25">
    <source>
        <dbReference type="Pfam" id="PF00905"/>
    </source>
</evidence>
<dbReference type="InterPro" id="IPR036950">
    <property type="entry name" value="PBP_transglycosylase"/>
</dbReference>
<dbReference type="NCBIfam" id="TIGR02071">
    <property type="entry name" value="PBP_1b"/>
    <property type="match status" value="1"/>
</dbReference>
<dbReference type="SUPFAM" id="SSF53955">
    <property type="entry name" value="Lysozyme-like"/>
    <property type="match status" value="1"/>
</dbReference>
<dbReference type="GO" id="GO:0030288">
    <property type="term" value="C:outer membrane-bounded periplasmic space"/>
    <property type="evidence" value="ECO:0007669"/>
    <property type="project" value="TreeGrafter"/>
</dbReference>
<feature type="domain" description="Bifunctional transglycosylase second" evidence="27">
    <location>
        <begin position="59"/>
        <end position="143"/>
    </location>
</feature>
<evidence type="ECO:0000256" key="22">
    <source>
        <dbReference type="NCBIfam" id="TIGR02071"/>
    </source>
</evidence>
<name>A0AA48HMR4_9ALTE</name>
<keyword evidence="7" id="KW-1003">Cell membrane</keyword>
<dbReference type="InterPro" id="IPR001460">
    <property type="entry name" value="PCN-bd_Tpept"/>
</dbReference>
<comment type="catalytic activity">
    <reaction evidence="20">
        <text>Preferential cleavage: (Ac)2-L-Lys-D-Ala-|-D-Ala. Also transpeptidation of peptidyl-alanyl moieties that are N-acyl substituents of D-alanine.</text>
        <dbReference type="EC" id="3.4.16.4"/>
    </reaction>
</comment>
<dbReference type="KEGG" id="pmaw:MACH26_08430"/>
<protein>
    <recommendedName>
        <fullName evidence="6 22">Penicillin-binding protein 1B</fullName>
        <shortName evidence="23">PBP-1b</shortName>
        <shortName evidence="23">PBP1b</shortName>
    </recommendedName>
    <alternativeName>
        <fullName evidence="19 23">Murein polymerase</fullName>
    </alternativeName>
</protein>
<keyword evidence="10 23" id="KW-0328">Glycosyltransferase</keyword>
<keyword evidence="18 23" id="KW-0961">Cell wall biogenesis/degradation</keyword>
<evidence type="ECO:0000259" key="27">
    <source>
        <dbReference type="Pfam" id="PF14814"/>
    </source>
</evidence>
<keyword evidence="15" id="KW-0472">Membrane</keyword>
<dbReference type="InterPro" id="IPR028166">
    <property type="entry name" value="UB2H"/>
</dbReference>
<comment type="pathway">
    <text evidence="3 23">Cell wall biogenesis; peptidoglycan biosynthesis.</text>
</comment>
<dbReference type="PANTHER" id="PTHR32282:SF11">
    <property type="entry name" value="PENICILLIN-BINDING PROTEIN 1B"/>
    <property type="match status" value="1"/>
</dbReference>
<dbReference type="InterPro" id="IPR023346">
    <property type="entry name" value="Lysozyme-like_dom_sf"/>
</dbReference>
<dbReference type="GO" id="GO:0009274">
    <property type="term" value="C:peptidoglycan-based cell wall"/>
    <property type="evidence" value="ECO:0007669"/>
    <property type="project" value="UniProtKB-UniRule"/>
</dbReference>
<dbReference type="GO" id="GO:0006508">
    <property type="term" value="P:proteolysis"/>
    <property type="evidence" value="ECO:0007669"/>
    <property type="project" value="UniProtKB-KW"/>
</dbReference>
<evidence type="ECO:0000256" key="3">
    <source>
        <dbReference type="ARBA" id="ARBA00004752"/>
    </source>
</evidence>
<dbReference type="RefSeq" id="WP_338291289.1">
    <property type="nucleotide sequence ID" value="NZ_AP027272.1"/>
</dbReference>
<evidence type="ECO:0000256" key="15">
    <source>
        <dbReference type="ARBA" id="ARBA00023136"/>
    </source>
</evidence>
<evidence type="ECO:0000256" key="18">
    <source>
        <dbReference type="ARBA" id="ARBA00023316"/>
    </source>
</evidence>
<dbReference type="Gene3D" id="3.30.2060.10">
    <property type="entry name" value="Penicillin-binding protein 1b domain"/>
    <property type="match status" value="1"/>
</dbReference>
<dbReference type="GO" id="GO:0005886">
    <property type="term" value="C:plasma membrane"/>
    <property type="evidence" value="ECO:0007669"/>
    <property type="project" value="UniProtKB-SubCell"/>
</dbReference>
<gene>
    <name evidence="28" type="primary">mrcB</name>
    <name evidence="28" type="ORF">MACH26_08430</name>
</gene>
<evidence type="ECO:0000256" key="17">
    <source>
        <dbReference type="ARBA" id="ARBA00023268"/>
    </source>
</evidence>
<keyword evidence="11 23" id="KW-0808">Transferase</keyword>
<keyword evidence="17" id="KW-0511">Multifunctional enzyme</keyword>
<keyword evidence="16" id="KW-0046">Antibiotic resistance</keyword>
<keyword evidence="14 23" id="KW-0573">Peptidoglycan synthesis</keyword>
<evidence type="ECO:0000256" key="4">
    <source>
        <dbReference type="ARBA" id="ARBA00007090"/>
    </source>
</evidence>
<dbReference type="Proteomes" id="UP001333710">
    <property type="component" value="Chromosome"/>
</dbReference>
<comment type="catalytic activity">
    <reaction evidence="21">
        <text>[GlcNAc-(1-&gt;4)-Mur2Ac(oyl-L-Ala-gamma-D-Glu-L-Lys-D-Ala-D-Ala)](n)-di-trans,octa-cis-undecaprenyl diphosphate + beta-D-GlcNAc-(1-&gt;4)-Mur2Ac(oyl-L-Ala-gamma-D-Glu-L-Lys-D-Ala-D-Ala)-di-trans,octa-cis-undecaprenyl diphosphate = [GlcNAc-(1-&gt;4)-Mur2Ac(oyl-L-Ala-gamma-D-Glu-L-Lys-D-Ala-D-Ala)](n+1)-di-trans,octa-cis-undecaprenyl diphosphate + di-trans,octa-cis-undecaprenyl diphosphate + H(+)</text>
        <dbReference type="Rhea" id="RHEA:23708"/>
        <dbReference type="Rhea" id="RHEA-COMP:9602"/>
        <dbReference type="Rhea" id="RHEA-COMP:9603"/>
        <dbReference type="ChEBI" id="CHEBI:15378"/>
        <dbReference type="ChEBI" id="CHEBI:58405"/>
        <dbReference type="ChEBI" id="CHEBI:60033"/>
        <dbReference type="ChEBI" id="CHEBI:78435"/>
        <dbReference type="EC" id="2.4.99.28"/>
    </reaction>
</comment>
<dbReference type="EMBL" id="AP027272">
    <property type="protein sequence ID" value="BDX05322.1"/>
    <property type="molecule type" value="Genomic_DNA"/>
</dbReference>
<evidence type="ECO:0000256" key="1">
    <source>
        <dbReference type="ARBA" id="ARBA00002624"/>
    </source>
</evidence>
<organism evidence="28 29">
    <name type="scientific">Planctobacterium marinum</name>
    <dbReference type="NCBI Taxonomy" id="1631968"/>
    <lineage>
        <taxon>Bacteria</taxon>
        <taxon>Pseudomonadati</taxon>
        <taxon>Pseudomonadota</taxon>
        <taxon>Gammaproteobacteria</taxon>
        <taxon>Alteromonadales</taxon>
        <taxon>Alteromonadaceae</taxon>
        <taxon>Planctobacterium</taxon>
    </lineage>
</organism>
<feature type="domain" description="Penicillin-binding protein transpeptidase" evidence="25">
    <location>
        <begin position="420"/>
        <end position="659"/>
    </location>
</feature>
<dbReference type="GO" id="GO:0008658">
    <property type="term" value="F:penicillin binding"/>
    <property type="evidence" value="ECO:0007669"/>
    <property type="project" value="UniProtKB-UniRule"/>
</dbReference>
<evidence type="ECO:0000256" key="5">
    <source>
        <dbReference type="ARBA" id="ARBA00007739"/>
    </source>
</evidence>
<dbReference type="NCBIfam" id="TIGR02074">
    <property type="entry name" value="PBP_1a_fam"/>
    <property type="match status" value="1"/>
</dbReference>
<evidence type="ECO:0000256" key="14">
    <source>
        <dbReference type="ARBA" id="ARBA00022984"/>
    </source>
</evidence>
<evidence type="ECO:0000256" key="10">
    <source>
        <dbReference type="ARBA" id="ARBA00022676"/>
    </source>
</evidence>
<feature type="active site" description="Acyl-ester intermediate; for transpeptidase activity" evidence="24">
    <location>
        <position position="457"/>
    </location>
</feature>
<evidence type="ECO:0000256" key="19">
    <source>
        <dbReference type="ARBA" id="ARBA00032454"/>
    </source>
</evidence>
<evidence type="ECO:0000259" key="26">
    <source>
        <dbReference type="Pfam" id="PF00912"/>
    </source>
</evidence>
<evidence type="ECO:0000256" key="2">
    <source>
        <dbReference type="ARBA" id="ARBA00004236"/>
    </source>
</evidence>
<dbReference type="GO" id="GO:0009252">
    <property type="term" value="P:peptidoglycan biosynthetic process"/>
    <property type="evidence" value="ECO:0007669"/>
    <property type="project" value="UniProtKB-UniRule"/>
</dbReference>
<evidence type="ECO:0000313" key="29">
    <source>
        <dbReference type="Proteomes" id="UP001333710"/>
    </source>
</evidence>
<comment type="subcellular location">
    <subcellularLocation>
        <location evidence="2">Cell membrane</location>
    </subcellularLocation>
</comment>
<dbReference type="Gene3D" id="1.20.5.100">
    <property type="entry name" value="Cytochrome c1, transmembrane anchor, C-terminal"/>
    <property type="match status" value="1"/>
</dbReference>